<dbReference type="Pfam" id="PF03168">
    <property type="entry name" value="LEA_2"/>
    <property type="match status" value="1"/>
</dbReference>
<dbReference type="EMBL" id="OY731398">
    <property type="protein sequence ID" value="CAJ1883388.1"/>
    <property type="molecule type" value="Genomic_DNA"/>
</dbReference>
<proteinExistence type="predicted"/>
<dbReference type="Proteomes" id="UP001189624">
    <property type="component" value="Chromosome 1"/>
</dbReference>
<evidence type="ECO:0000256" key="5">
    <source>
        <dbReference type="SAM" id="Phobius"/>
    </source>
</evidence>
<name>A0AA86RQQ1_9FABA</name>
<keyword evidence="8" id="KW-1185">Reference proteome</keyword>
<evidence type="ECO:0000256" key="4">
    <source>
        <dbReference type="ARBA" id="ARBA00023136"/>
    </source>
</evidence>
<dbReference type="GO" id="GO:0009506">
    <property type="term" value="C:plasmodesma"/>
    <property type="evidence" value="ECO:0007669"/>
    <property type="project" value="TreeGrafter"/>
</dbReference>
<keyword evidence="2 5" id="KW-0812">Transmembrane</keyword>
<evidence type="ECO:0000313" key="7">
    <source>
        <dbReference type="EMBL" id="CAJ1883388.1"/>
    </source>
</evidence>
<dbReference type="InterPro" id="IPR004864">
    <property type="entry name" value="LEA_2"/>
</dbReference>
<dbReference type="InterPro" id="IPR044839">
    <property type="entry name" value="NDR1-like"/>
</dbReference>
<feature type="domain" description="Late embryogenesis abundant protein LEA-2 subgroup" evidence="6">
    <location>
        <begin position="93"/>
        <end position="195"/>
    </location>
</feature>
<reference evidence="7" key="1">
    <citation type="submission" date="2023-10" db="EMBL/GenBank/DDBJ databases">
        <authorList>
            <person name="Domelevo Entfellner J.-B."/>
        </authorList>
    </citation>
    <scope>NUCLEOTIDE SEQUENCE</scope>
</reference>
<protein>
    <recommendedName>
        <fullName evidence="6">Late embryogenesis abundant protein LEA-2 subgroup domain-containing protein</fullName>
    </recommendedName>
</protein>
<keyword evidence="3 5" id="KW-1133">Transmembrane helix</keyword>
<dbReference type="AlphaFoldDB" id="A0AA86RQQ1"/>
<feature type="transmembrane region" description="Helical" evidence="5">
    <location>
        <begin position="27"/>
        <end position="60"/>
    </location>
</feature>
<evidence type="ECO:0000256" key="1">
    <source>
        <dbReference type="ARBA" id="ARBA00004167"/>
    </source>
</evidence>
<keyword evidence="4 5" id="KW-0472">Membrane</keyword>
<gene>
    <name evidence="7" type="ORF">AYBTSS11_LOCUS2741</name>
</gene>
<dbReference type="Gramene" id="rna-AYBTSS11_LOCUS2741">
    <property type="protein sequence ID" value="CAJ1883388.1"/>
    <property type="gene ID" value="gene-AYBTSS11_LOCUS2741"/>
</dbReference>
<evidence type="ECO:0000313" key="8">
    <source>
        <dbReference type="Proteomes" id="UP001189624"/>
    </source>
</evidence>
<dbReference type="PANTHER" id="PTHR31415:SF4">
    <property type="entry name" value="NDR1_HIN1-LIKE PROTEIN 3"/>
    <property type="match status" value="1"/>
</dbReference>
<accession>A0AA86RQQ1</accession>
<evidence type="ECO:0000259" key="6">
    <source>
        <dbReference type="Pfam" id="PF03168"/>
    </source>
</evidence>
<comment type="subcellular location">
    <subcellularLocation>
        <location evidence="1">Membrane</location>
        <topology evidence="1">Single-pass membrane protein</topology>
    </subcellularLocation>
</comment>
<evidence type="ECO:0000256" key="3">
    <source>
        <dbReference type="ARBA" id="ARBA00022989"/>
    </source>
</evidence>
<organism evidence="7 8">
    <name type="scientific">Sphenostylis stenocarpa</name>
    <dbReference type="NCBI Taxonomy" id="92480"/>
    <lineage>
        <taxon>Eukaryota</taxon>
        <taxon>Viridiplantae</taxon>
        <taxon>Streptophyta</taxon>
        <taxon>Embryophyta</taxon>
        <taxon>Tracheophyta</taxon>
        <taxon>Spermatophyta</taxon>
        <taxon>Magnoliopsida</taxon>
        <taxon>eudicotyledons</taxon>
        <taxon>Gunneridae</taxon>
        <taxon>Pentapetalae</taxon>
        <taxon>rosids</taxon>
        <taxon>fabids</taxon>
        <taxon>Fabales</taxon>
        <taxon>Fabaceae</taxon>
        <taxon>Papilionoideae</taxon>
        <taxon>50 kb inversion clade</taxon>
        <taxon>NPAAA clade</taxon>
        <taxon>indigoferoid/millettioid clade</taxon>
        <taxon>Phaseoleae</taxon>
        <taxon>Sphenostylis</taxon>
    </lineage>
</organism>
<sequence length="217" mass="24428">MSQLNGAYYGPAIPAQKSYNRPGRGGVCGCCCGCLFSLIFKLILTVIIIVGIAAFLFWLIVRPNVVKVHVTDATLTQFSYSNNTLRYDLALNITVRNPNKRLGIYYDNIEARALFHDARFDSQYPDPFYQGHKTTNVLNPVFKGTHVLALDADQSAEWNKENATGLYQIDVKMYLRVRFKLGVFKTKTVKPKVSCDLLVPLKGSATVFETTKCDWSR</sequence>
<evidence type="ECO:0000256" key="2">
    <source>
        <dbReference type="ARBA" id="ARBA00022692"/>
    </source>
</evidence>
<dbReference type="GO" id="GO:0098542">
    <property type="term" value="P:defense response to other organism"/>
    <property type="evidence" value="ECO:0007669"/>
    <property type="project" value="InterPro"/>
</dbReference>
<dbReference type="PANTHER" id="PTHR31415">
    <property type="entry name" value="OS05G0367900 PROTEIN"/>
    <property type="match status" value="1"/>
</dbReference>
<dbReference type="GO" id="GO:0005886">
    <property type="term" value="C:plasma membrane"/>
    <property type="evidence" value="ECO:0007669"/>
    <property type="project" value="TreeGrafter"/>
</dbReference>